<dbReference type="Proteomes" id="UP000262825">
    <property type="component" value="Unassembled WGS sequence"/>
</dbReference>
<dbReference type="SUPFAM" id="SSF54637">
    <property type="entry name" value="Thioesterase/thiol ester dehydrase-isomerase"/>
    <property type="match status" value="1"/>
</dbReference>
<dbReference type="Gene3D" id="3.10.129.10">
    <property type="entry name" value="Hotdog Thioesterase"/>
    <property type="match status" value="1"/>
</dbReference>
<dbReference type="PANTHER" id="PTHR12475:SF4">
    <property type="entry name" value="PROTEIN THEM6"/>
    <property type="match status" value="1"/>
</dbReference>
<evidence type="ECO:0008006" key="4">
    <source>
        <dbReference type="Google" id="ProtNLM"/>
    </source>
</evidence>
<proteinExistence type="inferred from homology"/>
<comment type="similarity">
    <text evidence="1">Belongs to the lcsJ thioesterase family.</text>
</comment>
<reference evidence="3" key="1">
    <citation type="submission" date="2018-06" db="EMBL/GenBank/DDBJ databases">
        <authorList>
            <person name="Guldener U."/>
        </authorList>
    </citation>
    <scope>NUCLEOTIDE SEQUENCE [LARGE SCALE GENOMIC DNA]</scope>
    <source>
        <strain evidence="3">UTAD17</strain>
    </source>
</reference>
<protein>
    <recommendedName>
        <fullName evidence="4">Protein THEM6</fullName>
    </recommendedName>
</protein>
<accession>A0A376B601</accession>
<organism evidence="2 3">
    <name type="scientific">Saccharomycodes ludwigii</name>
    <dbReference type="NCBI Taxonomy" id="36035"/>
    <lineage>
        <taxon>Eukaryota</taxon>
        <taxon>Fungi</taxon>
        <taxon>Dikarya</taxon>
        <taxon>Ascomycota</taxon>
        <taxon>Saccharomycotina</taxon>
        <taxon>Saccharomycetes</taxon>
        <taxon>Saccharomycodales</taxon>
        <taxon>Saccharomycodaceae</taxon>
        <taxon>Saccharomycodes</taxon>
    </lineage>
</organism>
<dbReference type="PANTHER" id="PTHR12475">
    <property type="match status" value="1"/>
</dbReference>
<dbReference type="OrthoDB" id="265761at2759"/>
<dbReference type="InterPro" id="IPR029069">
    <property type="entry name" value="HotDog_dom_sf"/>
</dbReference>
<dbReference type="InterPro" id="IPR051490">
    <property type="entry name" value="THEM6_lcsJ_thioesterase"/>
</dbReference>
<dbReference type="AlphaFoldDB" id="A0A376B601"/>
<keyword evidence="3" id="KW-1185">Reference proteome</keyword>
<evidence type="ECO:0000313" key="3">
    <source>
        <dbReference type="Proteomes" id="UP000262825"/>
    </source>
</evidence>
<gene>
    <name evidence="2" type="ORF">SCODWIG_01822</name>
</gene>
<evidence type="ECO:0000256" key="1">
    <source>
        <dbReference type="ARBA" id="ARBA00038476"/>
    </source>
</evidence>
<sequence>MIGKILIIIFAAINYKALPLAYYVRFYHTVLIALVIPYYSKGASNPLIKKLSDNKYGCFSHTIMNSYNSILETDMYLHKSNSTYFVDMDIARTELMSKIFNKIFMKMRKWPYVPVASITAVFKKEIRPLEKFRIESNILCWDEKWIYVVCKFYKHKDVLCTYGLTQYVIKDGRKTIYPKDALETCGLYNEEVAAISAKNLKILVEENGLTHPEKLISLEHRFERI</sequence>
<name>A0A376B601_9ASCO</name>
<evidence type="ECO:0000313" key="2">
    <source>
        <dbReference type="EMBL" id="SSD60061.1"/>
    </source>
</evidence>
<dbReference type="Pfam" id="PF13279">
    <property type="entry name" value="4HBT_2"/>
    <property type="match status" value="1"/>
</dbReference>
<dbReference type="CDD" id="cd00586">
    <property type="entry name" value="4HBT"/>
    <property type="match status" value="1"/>
</dbReference>
<dbReference type="VEuPathDB" id="FungiDB:SCODWIG_01822"/>
<dbReference type="EMBL" id="UFAJ01000261">
    <property type="protein sequence ID" value="SSD60061.1"/>
    <property type="molecule type" value="Genomic_DNA"/>
</dbReference>